<organism evidence="2 3">
    <name type="scientific">Streptomyces achromogenes</name>
    <dbReference type="NCBI Taxonomy" id="67255"/>
    <lineage>
        <taxon>Bacteria</taxon>
        <taxon>Bacillati</taxon>
        <taxon>Actinomycetota</taxon>
        <taxon>Actinomycetes</taxon>
        <taxon>Kitasatosporales</taxon>
        <taxon>Streptomycetaceae</taxon>
        <taxon>Streptomyces</taxon>
    </lineage>
</organism>
<dbReference type="EMBL" id="JAUSYA010000001">
    <property type="protein sequence ID" value="MDQ0681241.1"/>
    <property type="molecule type" value="Genomic_DNA"/>
</dbReference>
<sequence>MESTRRRATRRTLIAVAACVAMTGVSGCTVPIDAVAGISVTDDGRLLGVLMVCGHRIDGATLYVDDADADDTTTVGSWTADRPLLAGLATWPLEPPTVGWTATTPLAPLTVRTTYALYGWTEDDSWSSTHVTFTLTDRDRLTPGKVLYQSISDDGEESTTTVSLTEFKREACRHD</sequence>
<feature type="signal peptide" evidence="1">
    <location>
        <begin position="1"/>
        <end position="27"/>
    </location>
</feature>
<reference evidence="2 3" key="1">
    <citation type="submission" date="2023-07" db="EMBL/GenBank/DDBJ databases">
        <title>Comparative genomics of wheat-associated soil bacteria to identify genetic determinants of phenazine resistance.</title>
        <authorList>
            <person name="Mouncey N."/>
        </authorList>
    </citation>
    <scope>NUCLEOTIDE SEQUENCE [LARGE SCALE GENOMIC DNA]</scope>
    <source>
        <strain evidence="2 3">W4I19-2</strain>
    </source>
</reference>
<gene>
    <name evidence="2" type="ORF">QFZ56_000204</name>
</gene>
<name>A0ABU0PSY4_STRAH</name>
<evidence type="ECO:0000313" key="3">
    <source>
        <dbReference type="Proteomes" id="UP001243364"/>
    </source>
</evidence>
<dbReference type="RefSeq" id="WP_307039156.1">
    <property type="nucleotide sequence ID" value="NZ_JAUSYA010000001.1"/>
</dbReference>
<protein>
    <recommendedName>
        <fullName evidence="4">Lipoprotein</fullName>
    </recommendedName>
</protein>
<evidence type="ECO:0000313" key="2">
    <source>
        <dbReference type="EMBL" id="MDQ0681241.1"/>
    </source>
</evidence>
<dbReference type="Proteomes" id="UP001243364">
    <property type="component" value="Unassembled WGS sequence"/>
</dbReference>
<proteinExistence type="predicted"/>
<evidence type="ECO:0008006" key="4">
    <source>
        <dbReference type="Google" id="ProtNLM"/>
    </source>
</evidence>
<accession>A0ABU0PSY4</accession>
<keyword evidence="1" id="KW-0732">Signal</keyword>
<comment type="caution">
    <text evidence="2">The sequence shown here is derived from an EMBL/GenBank/DDBJ whole genome shotgun (WGS) entry which is preliminary data.</text>
</comment>
<dbReference type="PROSITE" id="PS51257">
    <property type="entry name" value="PROKAR_LIPOPROTEIN"/>
    <property type="match status" value="1"/>
</dbReference>
<keyword evidence="3" id="KW-1185">Reference proteome</keyword>
<feature type="chain" id="PRO_5045566548" description="Lipoprotein" evidence="1">
    <location>
        <begin position="28"/>
        <end position="175"/>
    </location>
</feature>
<evidence type="ECO:0000256" key="1">
    <source>
        <dbReference type="SAM" id="SignalP"/>
    </source>
</evidence>